<feature type="region of interest" description="Disordered" evidence="1">
    <location>
        <begin position="139"/>
        <end position="380"/>
    </location>
</feature>
<dbReference type="Proteomes" id="UP000002640">
    <property type="component" value="Unassembled WGS sequence"/>
</dbReference>
<feature type="compositionally biased region" description="Acidic residues" evidence="1">
    <location>
        <begin position="259"/>
        <end position="291"/>
    </location>
</feature>
<gene>
    <name evidence="2" type="ORF">PHYSODRAFT_343307</name>
</gene>
<dbReference type="InParanoid" id="G5AJA7"/>
<evidence type="ECO:0000313" key="2">
    <source>
        <dbReference type="EMBL" id="EGZ04394.1"/>
    </source>
</evidence>
<organism evidence="2 3">
    <name type="scientific">Phytophthora sojae (strain P6497)</name>
    <name type="common">Soybean stem and root rot agent</name>
    <name type="synonym">Phytophthora megasperma f. sp. glycines</name>
    <dbReference type="NCBI Taxonomy" id="1094619"/>
    <lineage>
        <taxon>Eukaryota</taxon>
        <taxon>Sar</taxon>
        <taxon>Stramenopiles</taxon>
        <taxon>Oomycota</taxon>
        <taxon>Peronosporomycetes</taxon>
        <taxon>Peronosporales</taxon>
        <taxon>Peronosporaceae</taxon>
        <taxon>Phytophthora</taxon>
    </lineage>
</organism>
<protein>
    <submittedName>
        <fullName evidence="2">Uncharacterized protein</fullName>
    </submittedName>
</protein>
<dbReference type="RefSeq" id="XP_009540158.1">
    <property type="nucleotide sequence ID" value="XM_009541863.1"/>
</dbReference>
<dbReference type="GeneID" id="20648514"/>
<accession>G5AJA7</accession>
<feature type="compositionally biased region" description="Basic and acidic residues" evidence="1">
    <location>
        <begin position="223"/>
        <end position="258"/>
    </location>
</feature>
<dbReference type="SMR" id="G5AJA7"/>
<feature type="compositionally biased region" description="Low complexity" evidence="1">
    <location>
        <begin position="139"/>
        <end position="153"/>
    </location>
</feature>
<dbReference type="AlphaFoldDB" id="G5AJA7"/>
<reference evidence="2 3" key="1">
    <citation type="journal article" date="2006" name="Science">
        <title>Phytophthora genome sequences uncover evolutionary origins and mechanisms of pathogenesis.</title>
        <authorList>
            <person name="Tyler B.M."/>
            <person name="Tripathy S."/>
            <person name="Zhang X."/>
            <person name="Dehal P."/>
            <person name="Jiang R.H."/>
            <person name="Aerts A."/>
            <person name="Arredondo F.D."/>
            <person name="Baxter L."/>
            <person name="Bensasson D."/>
            <person name="Beynon J.L."/>
            <person name="Chapman J."/>
            <person name="Damasceno C.M."/>
            <person name="Dorrance A.E."/>
            <person name="Dou D."/>
            <person name="Dickerman A.W."/>
            <person name="Dubchak I.L."/>
            <person name="Garbelotto M."/>
            <person name="Gijzen M."/>
            <person name="Gordon S.G."/>
            <person name="Govers F."/>
            <person name="Grunwald N.J."/>
            <person name="Huang W."/>
            <person name="Ivors K.L."/>
            <person name="Jones R.W."/>
            <person name="Kamoun S."/>
            <person name="Krampis K."/>
            <person name="Lamour K.H."/>
            <person name="Lee M.K."/>
            <person name="McDonald W.H."/>
            <person name="Medina M."/>
            <person name="Meijer H.J."/>
            <person name="Nordberg E.K."/>
            <person name="Maclean D.J."/>
            <person name="Ospina-Giraldo M.D."/>
            <person name="Morris P.F."/>
            <person name="Phuntumart V."/>
            <person name="Putnam N.H."/>
            <person name="Rash S."/>
            <person name="Rose J.K."/>
            <person name="Sakihama Y."/>
            <person name="Salamov A.A."/>
            <person name="Savidor A."/>
            <person name="Scheuring C.F."/>
            <person name="Smith B.M."/>
            <person name="Sobral B.W."/>
            <person name="Terry A."/>
            <person name="Torto-Alalibo T.A."/>
            <person name="Win J."/>
            <person name="Xu Z."/>
            <person name="Zhang H."/>
            <person name="Grigoriev I.V."/>
            <person name="Rokhsar D.S."/>
            <person name="Boore J.L."/>
        </authorList>
    </citation>
    <scope>NUCLEOTIDE SEQUENCE [LARGE SCALE GENOMIC DNA]</scope>
    <source>
        <strain evidence="2 3">P6497</strain>
    </source>
</reference>
<evidence type="ECO:0000256" key="1">
    <source>
        <dbReference type="SAM" id="MobiDB-lite"/>
    </source>
</evidence>
<evidence type="ECO:0000313" key="3">
    <source>
        <dbReference type="Proteomes" id="UP000002640"/>
    </source>
</evidence>
<feature type="compositionally biased region" description="Basic and acidic residues" evidence="1">
    <location>
        <begin position="167"/>
        <end position="181"/>
    </location>
</feature>
<proteinExistence type="predicted"/>
<dbReference type="EMBL" id="JH159194">
    <property type="protein sequence ID" value="EGZ04394.1"/>
    <property type="molecule type" value="Genomic_DNA"/>
</dbReference>
<dbReference type="KEGG" id="psoj:PHYSODRAFT_343307"/>
<keyword evidence="3" id="KW-1185">Reference proteome</keyword>
<feature type="compositionally biased region" description="Basic and acidic residues" evidence="1">
    <location>
        <begin position="337"/>
        <end position="367"/>
    </location>
</feature>
<sequence length="633" mass="70643">MHRDAREELNRLRAVLTATLADLDQAVQPHHNPELTRPRDLQETTVADLARVCRERDASHGEVDQVHSELRDLRADFDASEQTDLIRMSHERDELQRELNVARWQLSSIRALADARPNATEDVVDPAYILGLIPVAPPGSAGQPSAGASSDPGQGDPDPEAATGSHTRPESRRSKRDRDAETSDPDPDPPAKRRILSPSLPDDRDADGEIDDDGGHQDSPAEEGGHATQRDHDSSKRLGAGKDPHANDSDREENKGENDQESNDNREEDDNEGEENDDEMASDEEEDEEMANELFEAQTLEGLSQSRSEERRRQHASPHRSLTASGAGEPPDGDDGSDPHDDPYPVPQRDPDPIQQRDPDPHSRRSDPAGQPPALDPLAPVATFAPSADCIPGSERPHVLVPADCNPWLVEELNDVAMVSMLIDVLFSILPTAPELITEDNVKALLSTRPWEILENPGNAISFEVNVGERLGILIHEYGIYEDTHLMSYWESTHHFRIPGAMARKYPWLVTFKKERSNRRSHAGRALKQFLVLLITVMREGWCDLDILLDPHFLHSPRRADSVTSYQGLTSRQANLADPNLNRPATDLPEALDECNDEDPWRNHYRDTPQYHPARNIARLPAKFFNLRAVGDQ</sequence>
<name>G5AJA7_PHYSP</name>